<reference evidence="5 6" key="1">
    <citation type="submission" date="2021-03" db="EMBL/GenBank/DDBJ databases">
        <title>Genomic Encyclopedia of Type Strains, Phase IV (KMG-IV): sequencing the most valuable type-strain genomes for metagenomic binning, comparative biology and taxonomic classification.</title>
        <authorList>
            <person name="Goeker M."/>
        </authorList>
    </citation>
    <scope>NUCLEOTIDE SEQUENCE [LARGE SCALE GENOMIC DNA]</scope>
    <source>
        <strain evidence="5 6">DSM 26806</strain>
    </source>
</reference>
<dbReference type="InterPro" id="IPR000843">
    <property type="entry name" value="HTH_LacI"/>
</dbReference>
<evidence type="ECO:0000259" key="4">
    <source>
        <dbReference type="PROSITE" id="PS50932"/>
    </source>
</evidence>
<organism evidence="5 6">
    <name type="scientific">Paenibacillus shirakamiensis</name>
    <dbReference type="NCBI Taxonomy" id="1265935"/>
    <lineage>
        <taxon>Bacteria</taxon>
        <taxon>Bacillati</taxon>
        <taxon>Bacillota</taxon>
        <taxon>Bacilli</taxon>
        <taxon>Bacillales</taxon>
        <taxon>Paenibacillaceae</taxon>
        <taxon>Paenibacillus</taxon>
    </lineage>
</organism>
<dbReference type="PANTHER" id="PTHR30146:SF105">
    <property type="entry name" value="CATABOLITE CONTROL PROTEIN B"/>
    <property type="match status" value="1"/>
</dbReference>
<dbReference type="Gene3D" id="1.10.260.40">
    <property type="entry name" value="lambda repressor-like DNA-binding domains"/>
    <property type="match status" value="1"/>
</dbReference>
<dbReference type="PROSITE" id="PS00356">
    <property type="entry name" value="HTH_LACI_1"/>
    <property type="match status" value="1"/>
</dbReference>
<comment type="caution">
    <text evidence="5">The sequence shown here is derived from an EMBL/GenBank/DDBJ whole genome shotgun (WGS) entry which is preliminary data.</text>
</comment>
<dbReference type="RefSeq" id="WP_209860248.1">
    <property type="nucleotide sequence ID" value="NZ_JAGGLD010000001.1"/>
</dbReference>
<dbReference type="PRINTS" id="PR00036">
    <property type="entry name" value="HTHLACI"/>
</dbReference>
<feature type="domain" description="HTH lacI-type" evidence="4">
    <location>
        <begin position="2"/>
        <end position="56"/>
    </location>
</feature>
<dbReference type="EMBL" id="JAGGLD010000001">
    <property type="protein sequence ID" value="MBP2000320.1"/>
    <property type="molecule type" value="Genomic_DNA"/>
</dbReference>
<keyword evidence="1" id="KW-0805">Transcription regulation</keyword>
<dbReference type="InterPro" id="IPR028082">
    <property type="entry name" value="Peripla_BP_I"/>
</dbReference>
<dbReference type="GO" id="GO:0003677">
    <property type="term" value="F:DNA binding"/>
    <property type="evidence" value="ECO:0007669"/>
    <property type="project" value="UniProtKB-KW"/>
</dbReference>
<dbReference type="SUPFAM" id="SSF53822">
    <property type="entry name" value="Periplasmic binding protein-like I"/>
    <property type="match status" value="1"/>
</dbReference>
<proteinExistence type="predicted"/>
<dbReference type="InterPro" id="IPR001761">
    <property type="entry name" value="Peripla_BP/Lac1_sug-bd_dom"/>
</dbReference>
<evidence type="ECO:0000313" key="6">
    <source>
        <dbReference type="Proteomes" id="UP001519288"/>
    </source>
</evidence>
<keyword evidence="6" id="KW-1185">Reference proteome</keyword>
<dbReference type="InterPro" id="IPR010982">
    <property type="entry name" value="Lambda_DNA-bd_dom_sf"/>
</dbReference>
<evidence type="ECO:0000256" key="1">
    <source>
        <dbReference type="ARBA" id="ARBA00023015"/>
    </source>
</evidence>
<dbReference type="Proteomes" id="UP001519288">
    <property type="component" value="Unassembled WGS sequence"/>
</dbReference>
<dbReference type="CDD" id="cd06286">
    <property type="entry name" value="PBP1_CcpB-like"/>
    <property type="match status" value="1"/>
</dbReference>
<sequence>MANIKDIAKKAGVSVATVSRVLNKHPYVRDEKRKRVEEVIQELNYQQNIHAVHLSTGKTRTLGLMIPSYNSFYSQALVRGVMEAAFEEKYSVICCPTDYRKDEELEYLHMLKSKQIDGMIVSSHANTWDDIIAFAEYGPIIACEQTDQLPCVYTDHYAAFETAMNHLINQGHSRIGYCTSREHGPSSLWRWEAYHHLIKIRNLPAESDWVIPECFNMEDGKQVARKWLRMKHRPTALIVNGDEIATGIIIELKQAGLRIPEDLSLLSFDNQPIAEIAGLTTMDQNIRLLGRQAFQLFYEGGKQSQREVPFQMIERESIAKKMDSVPKA</sequence>
<gene>
    <name evidence="5" type="ORF">J2Z69_001339</name>
</gene>
<name>A0ABS4JH00_9BACL</name>
<dbReference type="Pfam" id="PF00356">
    <property type="entry name" value="LacI"/>
    <property type="match status" value="1"/>
</dbReference>
<dbReference type="CDD" id="cd01392">
    <property type="entry name" value="HTH_LacI"/>
    <property type="match status" value="1"/>
</dbReference>
<dbReference type="SMART" id="SM00354">
    <property type="entry name" value="HTH_LACI"/>
    <property type="match status" value="1"/>
</dbReference>
<accession>A0ABS4JH00</accession>
<dbReference type="Pfam" id="PF00532">
    <property type="entry name" value="Peripla_BP_1"/>
    <property type="match status" value="1"/>
</dbReference>
<keyword evidence="2 5" id="KW-0238">DNA-binding</keyword>
<keyword evidence="3" id="KW-0804">Transcription</keyword>
<evidence type="ECO:0000256" key="3">
    <source>
        <dbReference type="ARBA" id="ARBA00023163"/>
    </source>
</evidence>
<protein>
    <submittedName>
        <fullName evidence="5">DNA-binding LacI/PurR family transcriptional regulator</fullName>
    </submittedName>
</protein>
<dbReference type="PANTHER" id="PTHR30146">
    <property type="entry name" value="LACI-RELATED TRANSCRIPTIONAL REPRESSOR"/>
    <property type="match status" value="1"/>
</dbReference>
<dbReference type="PROSITE" id="PS50932">
    <property type="entry name" value="HTH_LACI_2"/>
    <property type="match status" value="1"/>
</dbReference>
<evidence type="ECO:0000256" key="2">
    <source>
        <dbReference type="ARBA" id="ARBA00023125"/>
    </source>
</evidence>
<evidence type="ECO:0000313" key="5">
    <source>
        <dbReference type="EMBL" id="MBP2000320.1"/>
    </source>
</evidence>
<dbReference type="SUPFAM" id="SSF47413">
    <property type="entry name" value="lambda repressor-like DNA-binding domains"/>
    <property type="match status" value="1"/>
</dbReference>
<dbReference type="Gene3D" id="3.40.50.2300">
    <property type="match status" value="2"/>
</dbReference>